<dbReference type="InterPro" id="IPR019096">
    <property type="entry name" value="YopX_protein"/>
</dbReference>
<keyword evidence="3" id="KW-1185">Reference proteome</keyword>
<reference evidence="2 3" key="1">
    <citation type="submission" date="2019-01" db="EMBL/GenBank/DDBJ databases">
        <title>Complete genome sequence of Cohnella hallensis HS21 isolated from Korean fir (Abies koreana) rhizospheric soil.</title>
        <authorList>
            <person name="Jiang L."/>
            <person name="Kang S.W."/>
            <person name="Kim S."/>
            <person name="Jung J."/>
            <person name="Kim C.Y."/>
            <person name="Kim D.H."/>
            <person name="Kim S.W."/>
            <person name="Lee J."/>
        </authorList>
    </citation>
    <scope>NUCLEOTIDE SEQUENCE [LARGE SCALE GENOMIC DNA]</scope>
    <source>
        <strain evidence="2 3">HS21</strain>
    </source>
</reference>
<evidence type="ECO:0000313" key="3">
    <source>
        <dbReference type="Proteomes" id="UP000289856"/>
    </source>
</evidence>
<proteinExistence type="predicted"/>
<name>A0A3T1D1N5_9BACL</name>
<dbReference type="RefSeq" id="WP_130606258.1">
    <property type="nucleotide sequence ID" value="NZ_AP019400.1"/>
</dbReference>
<dbReference type="Gene3D" id="2.30.30.290">
    <property type="entry name" value="YopX-like domains"/>
    <property type="match status" value="1"/>
</dbReference>
<feature type="domain" description="YopX protein" evidence="1">
    <location>
        <begin position="39"/>
        <end position="132"/>
    </location>
</feature>
<accession>A0A3T1D1N5</accession>
<dbReference type="OrthoDB" id="1809393at2"/>
<protein>
    <submittedName>
        <fullName evidence="2">Phage protein</fullName>
    </submittedName>
</protein>
<dbReference type="Proteomes" id="UP000289856">
    <property type="component" value="Chromosome"/>
</dbReference>
<dbReference type="Pfam" id="PF09643">
    <property type="entry name" value="YopX"/>
    <property type="match status" value="1"/>
</dbReference>
<dbReference type="AlphaFoldDB" id="A0A3T1D1N5"/>
<dbReference type="EMBL" id="AP019400">
    <property type="protein sequence ID" value="BBI32023.1"/>
    <property type="molecule type" value="Genomic_DNA"/>
</dbReference>
<evidence type="ECO:0000313" key="2">
    <source>
        <dbReference type="EMBL" id="BBI32023.1"/>
    </source>
</evidence>
<dbReference type="InterPro" id="IPR023385">
    <property type="entry name" value="YopX-like_C"/>
</dbReference>
<sequence>MHEIKFRGRRLDNGEWVVAEMYQRCKNLFAKGYLCFVGSHAVDPKTVGQYSGVYDGEDEENELCHGDIISVEIDGQSIACKVVCETPGFMVVSDSFEDGYTWISDLMECDSNYTWIPNSKRIGNIFEHPHLLTGGNKGHD</sequence>
<dbReference type="SUPFAM" id="SSF159006">
    <property type="entry name" value="YopX-like"/>
    <property type="match status" value="1"/>
</dbReference>
<gene>
    <name evidence="2" type="ORF">KCTCHS21_14220</name>
</gene>
<dbReference type="KEGG" id="cohn:KCTCHS21_14220"/>
<evidence type="ECO:0000259" key="1">
    <source>
        <dbReference type="Pfam" id="PF09643"/>
    </source>
</evidence>
<organism evidence="2 3">
    <name type="scientific">Cohnella abietis</name>
    <dbReference type="NCBI Taxonomy" id="2507935"/>
    <lineage>
        <taxon>Bacteria</taxon>
        <taxon>Bacillati</taxon>
        <taxon>Bacillota</taxon>
        <taxon>Bacilli</taxon>
        <taxon>Bacillales</taxon>
        <taxon>Paenibacillaceae</taxon>
        <taxon>Cohnella</taxon>
    </lineage>
</organism>